<keyword evidence="3" id="KW-0597">Phosphoprotein</keyword>
<name>A0A974SIZ1_9HYPH</name>
<evidence type="ECO:0000259" key="11">
    <source>
        <dbReference type="PROSITE" id="PS50112"/>
    </source>
</evidence>
<dbReference type="SUPFAM" id="SSF55785">
    <property type="entry name" value="PYP-like sensor domain (PAS domain)"/>
    <property type="match status" value="1"/>
</dbReference>
<evidence type="ECO:0000313" key="14">
    <source>
        <dbReference type="Proteomes" id="UP000596427"/>
    </source>
</evidence>
<organism evidence="13 14">
    <name type="scientific">Xanthobacter dioxanivorans</name>
    <dbReference type="NCBI Taxonomy" id="2528964"/>
    <lineage>
        <taxon>Bacteria</taxon>
        <taxon>Pseudomonadati</taxon>
        <taxon>Pseudomonadota</taxon>
        <taxon>Alphaproteobacteria</taxon>
        <taxon>Hyphomicrobiales</taxon>
        <taxon>Xanthobacteraceae</taxon>
        <taxon>Xanthobacter</taxon>
    </lineage>
</organism>
<dbReference type="Gene3D" id="1.10.287.130">
    <property type="match status" value="1"/>
</dbReference>
<feature type="transmembrane region" description="Helical" evidence="9">
    <location>
        <begin position="20"/>
        <end position="37"/>
    </location>
</feature>
<evidence type="ECO:0000313" key="13">
    <source>
        <dbReference type="EMBL" id="QRG07871.1"/>
    </source>
</evidence>
<dbReference type="InterPro" id="IPR036097">
    <property type="entry name" value="HisK_dim/P_sf"/>
</dbReference>
<dbReference type="Pfam" id="PF02518">
    <property type="entry name" value="HATPase_c"/>
    <property type="match status" value="1"/>
</dbReference>
<reference evidence="13 14" key="1">
    <citation type="submission" date="2020-10" db="EMBL/GenBank/DDBJ databases">
        <title>Degradation of 1,4-Dioxane by Xanthobacter sp. YN2, via a Novel Group-2 Soluble Di-Iron Monooxygenase.</title>
        <authorList>
            <person name="Ma F."/>
            <person name="Wang Y."/>
            <person name="Yang J."/>
            <person name="Guo H."/>
            <person name="Su D."/>
            <person name="Yu L."/>
        </authorList>
    </citation>
    <scope>NUCLEOTIDE SEQUENCE [LARGE SCALE GENOMIC DNA]</scope>
    <source>
        <strain evidence="13 14">YN2</strain>
    </source>
</reference>
<dbReference type="InterPro" id="IPR035965">
    <property type="entry name" value="PAS-like_dom_sf"/>
</dbReference>
<feature type="domain" description="PAS" evidence="11">
    <location>
        <begin position="121"/>
        <end position="194"/>
    </location>
</feature>
<dbReference type="Pfam" id="PF00512">
    <property type="entry name" value="HisKA"/>
    <property type="match status" value="1"/>
</dbReference>
<accession>A0A974SIZ1</accession>
<dbReference type="EC" id="2.7.13.3" evidence="2"/>
<evidence type="ECO:0000256" key="6">
    <source>
        <dbReference type="ARBA" id="ARBA00022777"/>
    </source>
</evidence>
<dbReference type="CDD" id="cd00082">
    <property type="entry name" value="HisKA"/>
    <property type="match status" value="1"/>
</dbReference>
<dbReference type="InterPro" id="IPR013656">
    <property type="entry name" value="PAS_4"/>
</dbReference>
<dbReference type="InterPro" id="IPR005467">
    <property type="entry name" value="His_kinase_dom"/>
</dbReference>
<evidence type="ECO:0000256" key="5">
    <source>
        <dbReference type="ARBA" id="ARBA00022741"/>
    </source>
</evidence>
<keyword evidence="7" id="KW-0067">ATP-binding</keyword>
<feature type="transmembrane region" description="Helical" evidence="9">
    <location>
        <begin position="43"/>
        <end position="62"/>
    </location>
</feature>
<dbReference type="PROSITE" id="PS50113">
    <property type="entry name" value="PAC"/>
    <property type="match status" value="1"/>
</dbReference>
<feature type="transmembrane region" description="Helical" evidence="9">
    <location>
        <begin position="67"/>
        <end position="85"/>
    </location>
</feature>
<dbReference type="InterPro" id="IPR000700">
    <property type="entry name" value="PAS-assoc_C"/>
</dbReference>
<dbReference type="PRINTS" id="PR00344">
    <property type="entry name" value="BCTRLSENSOR"/>
</dbReference>
<dbReference type="Gene3D" id="3.30.450.20">
    <property type="entry name" value="PAS domain"/>
    <property type="match status" value="1"/>
</dbReference>
<dbReference type="InterPro" id="IPR003661">
    <property type="entry name" value="HisK_dim/P_dom"/>
</dbReference>
<evidence type="ECO:0000256" key="2">
    <source>
        <dbReference type="ARBA" id="ARBA00012438"/>
    </source>
</evidence>
<dbReference type="Proteomes" id="UP000596427">
    <property type="component" value="Chromosome"/>
</dbReference>
<keyword evidence="9" id="KW-0472">Membrane</keyword>
<dbReference type="SMART" id="SM00387">
    <property type="entry name" value="HATPase_c"/>
    <property type="match status" value="1"/>
</dbReference>
<dbReference type="SMART" id="SM00388">
    <property type="entry name" value="HisKA"/>
    <property type="match status" value="1"/>
</dbReference>
<dbReference type="InterPro" id="IPR004358">
    <property type="entry name" value="Sig_transdc_His_kin-like_C"/>
</dbReference>
<evidence type="ECO:0000259" key="12">
    <source>
        <dbReference type="PROSITE" id="PS50113"/>
    </source>
</evidence>
<dbReference type="NCBIfam" id="TIGR00229">
    <property type="entry name" value="sensory_box"/>
    <property type="match status" value="1"/>
</dbReference>
<dbReference type="PROSITE" id="PS50112">
    <property type="entry name" value="PAS"/>
    <property type="match status" value="1"/>
</dbReference>
<dbReference type="EMBL" id="CP063362">
    <property type="protein sequence ID" value="QRG07871.1"/>
    <property type="molecule type" value="Genomic_DNA"/>
</dbReference>
<evidence type="ECO:0000256" key="1">
    <source>
        <dbReference type="ARBA" id="ARBA00000085"/>
    </source>
</evidence>
<sequence length="488" mass="52690">MSGSQGAAGSSRPEGQPSRGWLIPSMAAGLAAAIFIIDTLSPLDMAIAVLYVGVVLFSASFLERRSLLLVGGACICLTLLSFTIIHGQDYGLAAAMRSVVSITAITVTTLLSLRNQAATRSLREQADLLDLTHDAIFVRDDTDTITYWNHGAEKLYGWSGDEAVGRKAAELLQTVFPSPTSEINAEIHRTGRWEGELVHVTRGGDRLVIMSRWSLQRDERGRPLATMETNSDITARKRAENALHQAQAELAHVTRITTMGGMTASIAHEVNQPLAAVVTNGEACLRWLGRTVPDIEEAQAAVEQMIRNGRRASDVVARLRSLARRSDPLHVATDINEVVDDVLLLLERELSNNRVSCDLSLGADLPPVLGDRVQLQQVTINLALNALQAMEAVPEGQRHLKIRTALADTDVDKAVIIEVRDSGPGVNPQSLPMLFDAFYSTKKDGMGMGLSISRSIIEAHAGRISAALNDEGGMCFKVLLPVIEKAGS</sequence>
<proteinExistence type="predicted"/>
<dbReference type="SUPFAM" id="SSF55874">
    <property type="entry name" value="ATPase domain of HSP90 chaperone/DNA topoisomerase II/histidine kinase"/>
    <property type="match status" value="1"/>
</dbReference>
<evidence type="ECO:0000256" key="7">
    <source>
        <dbReference type="ARBA" id="ARBA00022840"/>
    </source>
</evidence>
<feature type="domain" description="PAC" evidence="12">
    <location>
        <begin position="191"/>
        <end position="245"/>
    </location>
</feature>
<dbReference type="GO" id="GO:0000155">
    <property type="term" value="F:phosphorelay sensor kinase activity"/>
    <property type="evidence" value="ECO:0007669"/>
    <property type="project" value="InterPro"/>
</dbReference>
<dbReference type="InterPro" id="IPR003594">
    <property type="entry name" value="HATPase_dom"/>
</dbReference>
<dbReference type="GO" id="GO:0005524">
    <property type="term" value="F:ATP binding"/>
    <property type="evidence" value="ECO:0007669"/>
    <property type="project" value="UniProtKB-KW"/>
</dbReference>
<keyword evidence="9" id="KW-1133">Transmembrane helix</keyword>
<evidence type="ECO:0000256" key="8">
    <source>
        <dbReference type="ARBA" id="ARBA00023012"/>
    </source>
</evidence>
<dbReference type="CDD" id="cd00130">
    <property type="entry name" value="PAS"/>
    <property type="match status" value="1"/>
</dbReference>
<gene>
    <name evidence="13" type="ORF">EZH22_05720</name>
</gene>
<dbReference type="PANTHER" id="PTHR43065">
    <property type="entry name" value="SENSOR HISTIDINE KINASE"/>
    <property type="match status" value="1"/>
</dbReference>
<keyword evidence="4" id="KW-0808">Transferase</keyword>
<evidence type="ECO:0000256" key="4">
    <source>
        <dbReference type="ARBA" id="ARBA00022679"/>
    </source>
</evidence>
<keyword evidence="9" id="KW-0812">Transmembrane</keyword>
<dbReference type="PANTHER" id="PTHR43065:SF10">
    <property type="entry name" value="PEROXIDE STRESS-ACTIVATED HISTIDINE KINASE MAK3"/>
    <property type="match status" value="1"/>
</dbReference>
<dbReference type="SUPFAM" id="SSF47384">
    <property type="entry name" value="Homodimeric domain of signal transducing histidine kinase"/>
    <property type="match status" value="1"/>
</dbReference>
<comment type="catalytic activity">
    <reaction evidence="1">
        <text>ATP + protein L-histidine = ADP + protein N-phospho-L-histidine.</text>
        <dbReference type="EC" id="2.7.13.3"/>
    </reaction>
</comment>
<evidence type="ECO:0000259" key="10">
    <source>
        <dbReference type="PROSITE" id="PS50109"/>
    </source>
</evidence>
<evidence type="ECO:0000256" key="3">
    <source>
        <dbReference type="ARBA" id="ARBA00022553"/>
    </source>
</evidence>
<dbReference type="SMART" id="SM00091">
    <property type="entry name" value="PAS"/>
    <property type="match status" value="1"/>
</dbReference>
<keyword evidence="8" id="KW-0902">Two-component regulatory system</keyword>
<feature type="transmembrane region" description="Helical" evidence="9">
    <location>
        <begin position="91"/>
        <end position="113"/>
    </location>
</feature>
<protein>
    <recommendedName>
        <fullName evidence="2">histidine kinase</fullName>
        <ecNumber evidence="2">2.7.13.3</ecNumber>
    </recommendedName>
</protein>
<keyword evidence="5" id="KW-0547">Nucleotide-binding</keyword>
<feature type="domain" description="Histidine kinase" evidence="10">
    <location>
        <begin position="265"/>
        <end position="484"/>
    </location>
</feature>
<keyword evidence="14" id="KW-1185">Reference proteome</keyword>
<dbReference type="Gene3D" id="3.30.565.10">
    <property type="entry name" value="Histidine kinase-like ATPase, C-terminal domain"/>
    <property type="match status" value="1"/>
</dbReference>
<evidence type="ECO:0000256" key="9">
    <source>
        <dbReference type="SAM" id="Phobius"/>
    </source>
</evidence>
<dbReference type="InterPro" id="IPR000014">
    <property type="entry name" value="PAS"/>
</dbReference>
<dbReference type="InterPro" id="IPR036890">
    <property type="entry name" value="HATPase_C_sf"/>
</dbReference>
<dbReference type="KEGG" id="xdi:EZH22_05720"/>
<dbReference type="PROSITE" id="PS50109">
    <property type="entry name" value="HIS_KIN"/>
    <property type="match status" value="1"/>
</dbReference>
<keyword evidence="6" id="KW-0418">Kinase</keyword>
<dbReference type="Pfam" id="PF08448">
    <property type="entry name" value="PAS_4"/>
    <property type="match status" value="1"/>
</dbReference>
<dbReference type="AlphaFoldDB" id="A0A974SIZ1"/>